<proteinExistence type="predicted"/>
<keyword evidence="3" id="KW-1185">Reference proteome</keyword>
<sequence>MQAVRAILLQSGFDPARGGHQITCQDAQGLRREIERHRLMDRRSSTAGTRITSSRAEVRLI</sequence>
<evidence type="ECO:0000313" key="2">
    <source>
        <dbReference type="EMBL" id="SMB83022.1"/>
    </source>
</evidence>
<organism evidence="2 3">
    <name type="scientific">Deinococcus hopiensis KR-140</name>
    <dbReference type="NCBI Taxonomy" id="695939"/>
    <lineage>
        <taxon>Bacteria</taxon>
        <taxon>Thermotogati</taxon>
        <taxon>Deinococcota</taxon>
        <taxon>Deinococci</taxon>
        <taxon>Deinococcales</taxon>
        <taxon>Deinococcaceae</taxon>
        <taxon>Deinococcus</taxon>
    </lineage>
</organism>
<gene>
    <name evidence="2" type="ORF">SAMN00790413_04231</name>
</gene>
<protein>
    <submittedName>
        <fullName evidence="2">Uncharacterized protein</fullName>
    </submittedName>
</protein>
<dbReference type="AlphaFoldDB" id="A0A1W1UPJ7"/>
<dbReference type="EMBL" id="FWWU01000006">
    <property type="protein sequence ID" value="SMB83022.1"/>
    <property type="molecule type" value="Genomic_DNA"/>
</dbReference>
<evidence type="ECO:0000313" key="3">
    <source>
        <dbReference type="Proteomes" id="UP000192582"/>
    </source>
</evidence>
<name>A0A1W1UPJ7_9DEIO</name>
<dbReference type="Proteomes" id="UP000192582">
    <property type="component" value="Unassembled WGS sequence"/>
</dbReference>
<reference evidence="2 3" key="1">
    <citation type="submission" date="2017-04" db="EMBL/GenBank/DDBJ databases">
        <authorList>
            <person name="Afonso C.L."/>
            <person name="Miller P.J."/>
            <person name="Scott M.A."/>
            <person name="Spackman E."/>
            <person name="Goraichik I."/>
            <person name="Dimitrov K.M."/>
            <person name="Suarez D.L."/>
            <person name="Swayne D.E."/>
        </authorList>
    </citation>
    <scope>NUCLEOTIDE SEQUENCE [LARGE SCALE GENOMIC DNA]</scope>
    <source>
        <strain evidence="2 3">KR-140</strain>
    </source>
</reference>
<feature type="compositionally biased region" description="Polar residues" evidence="1">
    <location>
        <begin position="45"/>
        <end position="55"/>
    </location>
</feature>
<evidence type="ECO:0000256" key="1">
    <source>
        <dbReference type="SAM" id="MobiDB-lite"/>
    </source>
</evidence>
<accession>A0A1W1UPJ7</accession>
<feature type="region of interest" description="Disordered" evidence="1">
    <location>
        <begin position="41"/>
        <end position="61"/>
    </location>
</feature>